<evidence type="ECO:0000313" key="8">
    <source>
        <dbReference type="Proteomes" id="UP000294820"/>
    </source>
</evidence>
<dbReference type="GO" id="GO:0046872">
    <property type="term" value="F:metal ion binding"/>
    <property type="evidence" value="ECO:0007669"/>
    <property type="project" value="UniProtKB-KW"/>
</dbReference>
<feature type="domain" description="4Fe-4S ferredoxin-type" evidence="6">
    <location>
        <begin position="68"/>
        <end position="96"/>
    </location>
</feature>
<dbReference type="InterPro" id="IPR006311">
    <property type="entry name" value="TAT_signal"/>
</dbReference>
<dbReference type="InterPro" id="IPR017900">
    <property type="entry name" value="4Fe4S_Fe_S_CS"/>
</dbReference>
<dbReference type="EMBL" id="LT615367">
    <property type="protein sequence ID" value="SLM61949.1"/>
    <property type="molecule type" value="Genomic_DNA"/>
</dbReference>
<sequence>MRNISSCNPLSLHRASSRLLKGYFMENYTRRRFIAIMGSALTAASSAALPAIAQEATTAAQGPRPVKYGMLHNELRCIGCKACVSACRKTNQVPEGVSRLNIIQTVDMTASDTNKPVKQFFRQSCQHCDNPPAVSVCPTGASFKDALTGIVDVNDKRCVGCRYCIAACPYHVRFINPTTNTADKCNFCRETNLAAGKKPACVEICPTKALVFGDLNDPESDIAKMIKNNPIYRSKVYLGTGPNLYRIPGKYGESDHA</sequence>
<dbReference type="Proteomes" id="UP000294820">
    <property type="component" value="Chromosome 1"/>
</dbReference>
<dbReference type="PANTHER" id="PTHR43177:SF3">
    <property type="entry name" value="PROTEIN NRFC HOMOLOG"/>
    <property type="match status" value="1"/>
</dbReference>
<name>A0A375A8J9_9GAMM</name>
<keyword evidence="8" id="KW-1185">Reference proteome</keyword>
<dbReference type="PANTHER" id="PTHR43177">
    <property type="entry name" value="PROTEIN NRFC"/>
    <property type="match status" value="1"/>
</dbReference>
<evidence type="ECO:0000256" key="5">
    <source>
        <dbReference type="ARBA" id="ARBA00023014"/>
    </source>
</evidence>
<dbReference type="CDD" id="cd10551">
    <property type="entry name" value="PsrB"/>
    <property type="match status" value="1"/>
</dbReference>
<feature type="domain" description="4Fe-4S ferredoxin-type" evidence="6">
    <location>
        <begin position="149"/>
        <end position="178"/>
    </location>
</feature>
<dbReference type="Pfam" id="PF13247">
    <property type="entry name" value="Fer4_11"/>
    <property type="match status" value="1"/>
</dbReference>
<keyword evidence="2" id="KW-0479">Metal-binding</keyword>
<keyword evidence="5" id="KW-0411">Iron-sulfur</keyword>
<reference evidence="7 8" key="1">
    <citation type="submission" date="2016-09" db="EMBL/GenBank/DDBJ databases">
        <authorList>
            <person name="Reverchon S."/>
            <person name="Nasser W."/>
            <person name="Leonard S."/>
            <person name="Brochier C."/>
            <person name="Duprey A."/>
        </authorList>
    </citation>
    <scope>NUCLEOTIDE SEQUENCE [LARGE SCALE GENOMIC DNA]</scope>
    <source>
        <strain evidence="7 8">174/2</strain>
    </source>
</reference>
<dbReference type="InterPro" id="IPR017896">
    <property type="entry name" value="4Fe4S_Fe-S-bd"/>
</dbReference>
<accession>A0A375A8J9</accession>
<evidence type="ECO:0000256" key="1">
    <source>
        <dbReference type="ARBA" id="ARBA00022485"/>
    </source>
</evidence>
<keyword evidence="1" id="KW-0004">4Fe-4S</keyword>
<dbReference type="PROSITE" id="PS51379">
    <property type="entry name" value="4FE4S_FER_2"/>
    <property type="match status" value="2"/>
</dbReference>
<dbReference type="AlphaFoldDB" id="A0A375A8J9"/>
<protein>
    <submittedName>
        <fullName evidence="7">Formate-dependent nitrite reductase, Fe-S protein, anaerobi respiration</fullName>
    </submittedName>
</protein>
<dbReference type="GO" id="GO:0051539">
    <property type="term" value="F:4 iron, 4 sulfur cluster binding"/>
    <property type="evidence" value="ECO:0007669"/>
    <property type="project" value="UniProtKB-KW"/>
</dbReference>
<evidence type="ECO:0000256" key="2">
    <source>
        <dbReference type="ARBA" id="ARBA00022723"/>
    </source>
</evidence>
<evidence type="ECO:0000256" key="4">
    <source>
        <dbReference type="ARBA" id="ARBA00023004"/>
    </source>
</evidence>
<dbReference type="PROSITE" id="PS00198">
    <property type="entry name" value="4FE4S_FER_1"/>
    <property type="match status" value="1"/>
</dbReference>
<dbReference type="SUPFAM" id="SSF54862">
    <property type="entry name" value="4Fe-4S ferredoxins"/>
    <property type="match status" value="1"/>
</dbReference>
<dbReference type="InterPro" id="IPR050954">
    <property type="entry name" value="ET_IronSulfur_Cluster-Binding"/>
</dbReference>
<organism evidence="7 8">
    <name type="scientific">Dickeya aquatica</name>
    <dbReference type="NCBI Taxonomy" id="1401087"/>
    <lineage>
        <taxon>Bacteria</taxon>
        <taxon>Pseudomonadati</taxon>
        <taxon>Pseudomonadota</taxon>
        <taxon>Gammaproteobacteria</taxon>
        <taxon>Enterobacterales</taxon>
        <taxon>Pectobacteriaceae</taxon>
        <taxon>Dickeya</taxon>
    </lineage>
</organism>
<dbReference type="Gene3D" id="3.30.70.20">
    <property type="match status" value="2"/>
</dbReference>
<keyword evidence="4" id="KW-0408">Iron</keyword>
<keyword evidence="3" id="KW-0677">Repeat</keyword>
<evidence type="ECO:0000259" key="6">
    <source>
        <dbReference type="PROSITE" id="PS51379"/>
    </source>
</evidence>
<gene>
    <name evidence="7" type="primary">nrfC</name>
    <name evidence="7" type="ORF">DAQ1742_00886</name>
</gene>
<dbReference type="KEGG" id="daq:DAQ1742_00886"/>
<evidence type="ECO:0000256" key="3">
    <source>
        <dbReference type="ARBA" id="ARBA00022737"/>
    </source>
</evidence>
<dbReference type="PROSITE" id="PS51318">
    <property type="entry name" value="TAT"/>
    <property type="match status" value="1"/>
</dbReference>
<proteinExistence type="predicted"/>
<evidence type="ECO:0000313" key="7">
    <source>
        <dbReference type="EMBL" id="SLM61949.1"/>
    </source>
</evidence>
<dbReference type="FunFam" id="3.30.70.20:FF:000014">
    <property type="entry name" value="Cytochrome c nitrite reductase, Fe-S protein"/>
    <property type="match status" value="1"/>
</dbReference>